<name>A0A520M8P7_9GAMM</name>
<evidence type="ECO:0000256" key="4">
    <source>
        <dbReference type="ARBA" id="ARBA00022475"/>
    </source>
</evidence>
<dbReference type="GO" id="GO:0005886">
    <property type="term" value="C:plasma membrane"/>
    <property type="evidence" value="ECO:0007669"/>
    <property type="project" value="UniProtKB-SubCell"/>
</dbReference>
<protein>
    <recommendedName>
        <fullName evidence="10">Protein TonB</fullName>
    </recommendedName>
</protein>
<evidence type="ECO:0000256" key="6">
    <source>
        <dbReference type="ARBA" id="ARBA00022692"/>
    </source>
</evidence>
<dbReference type="Proteomes" id="UP000318359">
    <property type="component" value="Unassembled WGS sequence"/>
</dbReference>
<dbReference type="AlphaFoldDB" id="A0A520M8P7"/>
<keyword evidence="8 10" id="KW-1133">Transmembrane helix</keyword>
<keyword evidence="4 10" id="KW-1003">Cell membrane</keyword>
<dbReference type="GO" id="GO:0015891">
    <property type="term" value="P:siderophore transport"/>
    <property type="evidence" value="ECO:0007669"/>
    <property type="project" value="InterPro"/>
</dbReference>
<evidence type="ECO:0000256" key="8">
    <source>
        <dbReference type="ARBA" id="ARBA00022989"/>
    </source>
</evidence>
<feature type="domain" description="TonB C-terminal" evidence="11">
    <location>
        <begin position="122"/>
        <end position="214"/>
    </location>
</feature>
<comment type="function">
    <text evidence="10">Interacts with outer membrane receptor proteins that carry out high-affinity binding and energy dependent uptake into the periplasmic space of specific substrates. It could act to transduce energy from the cytoplasmic membrane to specific energy-requiring processes in the outer membrane, resulting in the release into the periplasm of ligands bound by these outer membrane proteins.</text>
</comment>
<evidence type="ECO:0000256" key="1">
    <source>
        <dbReference type="ARBA" id="ARBA00004383"/>
    </source>
</evidence>
<keyword evidence="6 10" id="KW-0812">Transmembrane</keyword>
<evidence type="ECO:0000256" key="7">
    <source>
        <dbReference type="ARBA" id="ARBA00022927"/>
    </source>
</evidence>
<keyword evidence="5 10" id="KW-0997">Cell inner membrane</keyword>
<evidence type="ECO:0000256" key="9">
    <source>
        <dbReference type="ARBA" id="ARBA00023136"/>
    </source>
</evidence>
<evidence type="ECO:0000313" key="13">
    <source>
        <dbReference type="Proteomes" id="UP000318359"/>
    </source>
</evidence>
<dbReference type="PANTHER" id="PTHR33446:SF14">
    <property type="entry name" value="PROTEIN TONB"/>
    <property type="match status" value="1"/>
</dbReference>
<dbReference type="InterPro" id="IPR037682">
    <property type="entry name" value="TonB_C"/>
</dbReference>
<dbReference type="GO" id="GO:0031992">
    <property type="term" value="F:energy transducer activity"/>
    <property type="evidence" value="ECO:0007669"/>
    <property type="project" value="InterPro"/>
</dbReference>
<gene>
    <name evidence="12" type="ORF">EVB00_02145</name>
</gene>
<dbReference type="PANTHER" id="PTHR33446">
    <property type="entry name" value="PROTEIN TONB-RELATED"/>
    <property type="match status" value="1"/>
</dbReference>
<evidence type="ECO:0000256" key="5">
    <source>
        <dbReference type="ARBA" id="ARBA00022519"/>
    </source>
</evidence>
<dbReference type="Gene3D" id="3.30.1150.10">
    <property type="match status" value="1"/>
</dbReference>
<dbReference type="Pfam" id="PF03544">
    <property type="entry name" value="TonB_C"/>
    <property type="match status" value="1"/>
</dbReference>
<evidence type="ECO:0000259" key="11">
    <source>
        <dbReference type="PROSITE" id="PS52015"/>
    </source>
</evidence>
<dbReference type="NCBIfam" id="TIGR01352">
    <property type="entry name" value="tonB_Cterm"/>
    <property type="match status" value="1"/>
</dbReference>
<feature type="transmembrane region" description="Helical" evidence="10">
    <location>
        <begin position="24"/>
        <end position="48"/>
    </location>
</feature>
<keyword evidence="3 10" id="KW-0813">Transport</keyword>
<keyword evidence="7 10" id="KW-0653">Protein transport</keyword>
<evidence type="ECO:0000256" key="2">
    <source>
        <dbReference type="ARBA" id="ARBA00006555"/>
    </source>
</evidence>
<reference evidence="12 13" key="1">
    <citation type="submission" date="2019-02" db="EMBL/GenBank/DDBJ databases">
        <title>Prokaryotic population dynamics and viral predation in marine succession experiment using metagenomics: the confinement effect.</title>
        <authorList>
            <person name="Haro-Moreno J.M."/>
            <person name="Rodriguez-Valera F."/>
            <person name="Lopez-Perez M."/>
        </authorList>
    </citation>
    <scope>NUCLEOTIDE SEQUENCE [LARGE SCALE GENOMIC DNA]</scope>
    <source>
        <strain evidence="12">MED-G167</strain>
    </source>
</reference>
<dbReference type="GO" id="GO:0015031">
    <property type="term" value="P:protein transport"/>
    <property type="evidence" value="ECO:0007669"/>
    <property type="project" value="UniProtKB-UniRule"/>
</dbReference>
<keyword evidence="9 10" id="KW-0472">Membrane</keyword>
<dbReference type="InterPro" id="IPR006260">
    <property type="entry name" value="TonB/TolA_C"/>
</dbReference>
<dbReference type="SUPFAM" id="SSF74653">
    <property type="entry name" value="TolA/TonB C-terminal domain"/>
    <property type="match status" value="1"/>
</dbReference>
<comment type="caution">
    <text evidence="12">The sequence shown here is derived from an EMBL/GenBank/DDBJ whole genome shotgun (WGS) entry which is preliminary data.</text>
</comment>
<evidence type="ECO:0000256" key="3">
    <source>
        <dbReference type="ARBA" id="ARBA00022448"/>
    </source>
</evidence>
<comment type="similarity">
    <text evidence="2 10">Belongs to the TonB family.</text>
</comment>
<evidence type="ECO:0000256" key="10">
    <source>
        <dbReference type="RuleBase" id="RU362123"/>
    </source>
</evidence>
<sequence>MTTGTANKSVNSIESLASFSANRYLSSGALAFIVCLGLFFVMVVLISLGDSGIKEDKSVKLADIVMPERDIDTLMQEVDKPEEPEEQPDDIAQPELDLQPLTGVDVSIAKPKANIKAGGSFFKDGAYMPLFAVQPQYPRRAQERGTEGYAIIKFTITEQGTAENAVVEEGMCGDINDPDVVLRPCSIFNNSSIRAAAKLKYKPKIVDGKAVRVDNVLYRFRYEMEDD</sequence>
<comment type="subcellular location">
    <subcellularLocation>
        <location evidence="1 10">Cell inner membrane</location>
        <topology evidence="1 10">Single-pass membrane protein</topology>
        <orientation evidence="1 10">Periplasmic side</orientation>
    </subcellularLocation>
</comment>
<keyword evidence="10" id="KW-0735">Signal-anchor</keyword>
<dbReference type="GO" id="GO:0055085">
    <property type="term" value="P:transmembrane transport"/>
    <property type="evidence" value="ECO:0007669"/>
    <property type="project" value="InterPro"/>
</dbReference>
<dbReference type="EMBL" id="SHBM01000027">
    <property type="protein sequence ID" value="RZO17595.1"/>
    <property type="molecule type" value="Genomic_DNA"/>
</dbReference>
<dbReference type="GO" id="GO:0030288">
    <property type="term" value="C:outer membrane-bounded periplasmic space"/>
    <property type="evidence" value="ECO:0007669"/>
    <property type="project" value="InterPro"/>
</dbReference>
<dbReference type="PRINTS" id="PR01374">
    <property type="entry name" value="TONBPROTEIN"/>
</dbReference>
<dbReference type="InterPro" id="IPR003538">
    <property type="entry name" value="TonB"/>
</dbReference>
<dbReference type="InterPro" id="IPR051045">
    <property type="entry name" value="TonB-dependent_transducer"/>
</dbReference>
<dbReference type="PROSITE" id="PS52015">
    <property type="entry name" value="TONB_CTD"/>
    <property type="match status" value="1"/>
</dbReference>
<evidence type="ECO:0000313" key="12">
    <source>
        <dbReference type="EMBL" id="RZO17595.1"/>
    </source>
</evidence>
<organism evidence="12 13">
    <name type="scientific">SAR86 cluster bacterium</name>
    <dbReference type="NCBI Taxonomy" id="2030880"/>
    <lineage>
        <taxon>Bacteria</taxon>
        <taxon>Pseudomonadati</taxon>
        <taxon>Pseudomonadota</taxon>
        <taxon>Gammaproteobacteria</taxon>
        <taxon>SAR86 cluster</taxon>
    </lineage>
</organism>
<accession>A0A520M8P7</accession>
<proteinExistence type="inferred from homology"/>